<sequence>MHAIFSSRSFTPSSSSKDVLNALAIEYGFNWAFMSLFGQNKAKDRLNSAKKISAKSWNETDADDCQYQTPYDE</sequence>
<evidence type="ECO:0000313" key="1">
    <source>
        <dbReference type="EMBL" id="GJS83637.1"/>
    </source>
</evidence>
<dbReference type="Proteomes" id="UP001151760">
    <property type="component" value="Unassembled WGS sequence"/>
</dbReference>
<gene>
    <name evidence="1" type="ORF">Tco_0750178</name>
</gene>
<proteinExistence type="predicted"/>
<comment type="caution">
    <text evidence="1">The sequence shown here is derived from an EMBL/GenBank/DDBJ whole genome shotgun (WGS) entry which is preliminary data.</text>
</comment>
<reference evidence="1" key="1">
    <citation type="journal article" date="2022" name="Int. J. Mol. Sci.">
        <title>Draft Genome of Tanacetum Coccineum: Genomic Comparison of Closely Related Tanacetum-Family Plants.</title>
        <authorList>
            <person name="Yamashiro T."/>
            <person name="Shiraishi A."/>
            <person name="Nakayama K."/>
            <person name="Satake H."/>
        </authorList>
    </citation>
    <scope>NUCLEOTIDE SEQUENCE</scope>
</reference>
<reference evidence="1" key="2">
    <citation type="submission" date="2022-01" db="EMBL/GenBank/DDBJ databases">
        <authorList>
            <person name="Yamashiro T."/>
            <person name="Shiraishi A."/>
            <person name="Satake H."/>
            <person name="Nakayama K."/>
        </authorList>
    </citation>
    <scope>NUCLEOTIDE SEQUENCE</scope>
</reference>
<evidence type="ECO:0000313" key="2">
    <source>
        <dbReference type="Proteomes" id="UP001151760"/>
    </source>
</evidence>
<accession>A0ABQ4Z3N2</accession>
<organism evidence="1 2">
    <name type="scientific">Tanacetum coccineum</name>
    <dbReference type="NCBI Taxonomy" id="301880"/>
    <lineage>
        <taxon>Eukaryota</taxon>
        <taxon>Viridiplantae</taxon>
        <taxon>Streptophyta</taxon>
        <taxon>Embryophyta</taxon>
        <taxon>Tracheophyta</taxon>
        <taxon>Spermatophyta</taxon>
        <taxon>Magnoliopsida</taxon>
        <taxon>eudicotyledons</taxon>
        <taxon>Gunneridae</taxon>
        <taxon>Pentapetalae</taxon>
        <taxon>asterids</taxon>
        <taxon>campanulids</taxon>
        <taxon>Asterales</taxon>
        <taxon>Asteraceae</taxon>
        <taxon>Asteroideae</taxon>
        <taxon>Anthemideae</taxon>
        <taxon>Anthemidinae</taxon>
        <taxon>Tanacetum</taxon>
    </lineage>
</organism>
<dbReference type="EMBL" id="BQNB010010916">
    <property type="protein sequence ID" value="GJS83637.1"/>
    <property type="molecule type" value="Genomic_DNA"/>
</dbReference>
<keyword evidence="2" id="KW-1185">Reference proteome</keyword>
<protein>
    <submittedName>
        <fullName evidence="1">Uncharacterized protein</fullName>
    </submittedName>
</protein>
<name>A0ABQ4Z3N2_9ASTR</name>